<dbReference type="GO" id="GO:0032589">
    <property type="term" value="C:neuron projection membrane"/>
    <property type="evidence" value="ECO:0007669"/>
    <property type="project" value="TreeGrafter"/>
</dbReference>
<evidence type="ECO:0000313" key="4">
    <source>
        <dbReference type="RefSeq" id="XP_030760128.1"/>
    </source>
</evidence>
<dbReference type="PROSITE" id="PS50835">
    <property type="entry name" value="IG_LIKE"/>
    <property type="match status" value="2"/>
</dbReference>
<dbReference type="Pfam" id="PF07686">
    <property type="entry name" value="V-set"/>
    <property type="match status" value="1"/>
</dbReference>
<dbReference type="GeneID" id="115885373"/>
<dbReference type="GO" id="GO:0050808">
    <property type="term" value="P:synapse organization"/>
    <property type="evidence" value="ECO:0007669"/>
    <property type="project" value="TreeGrafter"/>
</dbReference>
<dbReference type="SMART" id="SM00408">
    <property type="entry name" value="IGc2"/>
    <property type="match status" value="2"/>
</dbReference>
<organism evidence="3 4">
    <name type="scientific">Sitophilus oryzae</name>
    <name type="common">Rice weevil</name>
    <name type="synonym">Curculio oryzae</name>
    <dbReference type="NCBI Taxonomy" id="7048"/>
    <lineage>
        <taxon>Eukaryota</taxon>
        <taxon>Metazoa</taxon>
        <taxon>Ecdysozoa</taxon>
        <taxon>Arthropoda</taxon>
        <taxon>Hexapoda</taxon>
        <taxon>Insecta</taxon>
        <taxon>Pterygota</taxon>
        <taxon>Neoptera</taxon>
        <taxon>Endopterygota</taxon>
        <taxon>Coleoptera</taxon>
        <taxon>Polyphaga</taxon>
        <taxon>Cucujiformia</taxon>
        <taxon>Curculionidae</taxon>
        <taxon>Dryophthorinae</taxon>
        <taxon>Sitophilus</taxon>
    </lineage>
</organism>
<dbReference type="PANTHER" id="PTHR23279">
    <property type="entry name" value="DEFECTIVE PROBOSCIS EXTENSION RESPONSE DPR -RELATED"/>
    <property type="match status" value="1"/>
</dbReference>
<dbReference type="FunFam" id="2.60.40.10:FF:000129">
    <property type="entry name" value="CLUMA_CG018772, isoform A"/>
    <property type="match status" value="1"/>
</dbReference>
<dbReference type="PANTHER" id="PTHR23279:SF2">
    <property type="entry name" value="DEFECTIVE PROBOSCIS EXTENSION RESPONSE 19, ISOFORM A"/>
    <property type="match status" value="1"/>
</dbReference>
<dbReference type="InterPro" id="IPR037448">
    <property type="entry name" value="Zig-8"/>
</dbReference>
<dbReference type="OrthoDB" id="190835at2759"/>
<evidence type="ECO:0000259" key="2">
    <source>
        <dbReference type="PROSITE" id="PS50835"/>
    </source>
</evidence>
<gene>
    <name evidence="4" type="primary">LOC115885373</name>
</gene>
<evidence type="ECO:0000256" key="1">
    <source>
        <dbReference type="SAM" id="SignalP"/>
    </source>
</evidence>
<feature type="domain" description="Ig-like" evidence="2">
    <location>
        <begin position="79"/>
        <end position="181"/>
    </location>
</feature>
<dbReference type="InterPro" id="IPR036179">
    <property type="entry name" value="Ig-like_dom_sf"/>
</dbReference>
<accession>A0A6J2Y8G1</accession>
<dbReference type="InterPro" id="IPR003599">
    <property type="entry name" value="Ig_sub"/>
</dbReference>
<dbReference type="InterPro" id="IPR013106">
    <property type="entry name" value="Ig_V-set"/>
</dbReference>
<protein>
    <submittedName>
        <fullName evidence="4">Lachesin-like</fullName>
    </submittedName>
</protein>
<dbReference type="Proteomes" id="UP000504635">
    <property type="component" value="Unplaced"/>
</dbReference>
<dbReference type="Pfam" id="PF00047">
    <property type="entry name" value="ig"/>
    <property type="match status" value="1"/>
</dbReference>
<dbReference type="InParanoid" id="A0A6J2Y8G1"/>
<dbReference type="KEGG" id="soy:115885373"/>
<dbReference type="RefSeq" id="XP_030760128.1">
    <property type="nucleotide sequence ID" value="XM_030904268.1"/>
</dbReference>
<evidence type="ECO:0000313" key="3">
    <source>
        <dbReference type="Proteomes" id="UP000504635"/>
    </source>
</evidence>
<dbReference type="AlphaFoldDB" id="A0A6J2Y8G1"/>
<keyword evidence="3" id="KW-1185">Reference proteome</keyword>
<dbReference type="InterPro" id="IPR007110">
    <property type="entry name" value="Ig-like_dom"/>
</dbReference>
<feature type="chain" id="PRO_5027109604" evidence="1">
    <location>
        <begin position="34"/>
        <end position="317"/>
    </location>
</feature>
<dbReference type="CDD" id="cd00096">
    <property type="entry name" value="Ig"/>
    <property type="match status" value="1"/>
</dbReference>
<keyword evidence="1" id="KW-0732">Signal</keyword>
<sequence length="317" mass="34857">MFGIFARMVGNSRRHHILAYFVLLVCVVDLGQGSFISDSLDFSLFVRHRRSYSEQHKKSKEALLGIGNAVKSAAHAGKPTVFITENCTVVLAQIGGTATLPCVVRKFSNGVVSWIRKHDYHLLTVGVATYNADDRFMVEHVRHLQNWGLMIKHVQPSDAGLYECQVSTHPPTSIVVELKVTKAQAEIQGAPDLYIRSGSTLRLVCTLKHSTEPPEFVFWFHEQRMINYDPGVTVKEGRSSSVLHLQDAEKIHDGNYTCGPSNAVPASINVHVLNATAEEKPAAMQHANSTKSSSSTFLLNCGLLAAILVSTFELSTS</sequence>
<dbReference type="SUPFAM" id="SSF48726">
    <property type="entry name" value="Immunoglobulin"/>
    <property type="match status" value="2"/>
</dbReference>
<dbReference type="SMART" id="SM00409">
    <property type="entry name" value="IG"/>
    <property type="match status" value="2"/>
</dbReference>
<dbReference type="InterPro" id="IPR013783">
    <property type="entry name" value="Ig-like_fold"/>
</dbReference>
<feature type="signal peptide" evidence="1">
    <location>
        <begin position="1"/>
        <end position="33"/>
    </location>
</feature>
<feature type="domain" description="Ig-like" evidence="2">
    <location>
        <begin position="185"/>
        <end position="269"/>
    </location>
</feature>
<dbReference type="InterPro" id="IPR003598">
    <property type="entry name" value="Ig_sub2"/>
</dbReference>
<name>A0A6J2Y8G1_SITOR</name>
<proteinExistence type="predicted"/>
<dbReference type="Gene3D" id="2.60.40.10">
    <property type="entry name" value="Immunoglobulins"/>
    <property type="match status" value="2"/>
</dbReference>
<reference evidence="4" key="1">
    <citation type="submission" date="2025-08" db="UniProtKB">
        <authorList>
            <consortium name="RefSeq"/>
        </authorList>
    </citation>
    <scope>IDENTIFICATION</scope>
    <source>
        <tissue evidence="4">Gonads</tissue>
    </source>
</reference>
<dbReference type="InterPro" id="IPR013151">
    <property type="entry name" value="Immunoglobulin_dom"/>
</dbReference>